<sequence length="144" mass="15515">MQPCNKKGTKGSAVGGFHNSLFSALLGTLFSGISVFAYLRDPFHTVEVKRGKKPGGTKEIRKREKKRERKRAEKKGTVNNPTVPIFARNVKHGSGGGTEEGMNNPRIGPKTQGIGAVPLAAPQKRASPKTVASKTPPRCHLVFV</sequence>
<dbReference type="EMBL" id="JARJCM010000199">
    <property type="protein sequence ID" value="KAJ7022950.1"/>
    <property type="molecule type" value="Genomic_DNA"/>
</dbReference>
<evidence type="ECO:0008006" key="5">
    <source>
        <dbReference type="Google" id="ProtNLM"/>
    </source>
</evidence>
<protein>
    <recommendedName>
        <fullName evidence="5">Transmembrane protein</fullName>
    </recommendedName>
</protein>
<keyword evidence="2" id="KW-1133">Transmembrane helix</keyword>
<evidence type="ECO:0000313" key="3">
    <source>
        <dbReference type="EMBL" id="KAJ7022950.1"/>
    </source>
</evidence>
<accession>A0AAD6S8Q2</accession>
<feature type="transmembrane region" description="Helical" evidence="2">
    <location>
        <begin position="20"/>
        <end position="39"/>
    </location>
</feature>
<comment type="caution">
    <text evidence="3">The sequence shown here is derived from an EMBL/GenBank/DDBJ whole genome shotgun (WGS) entry which is preliminary data.</text>
</comment>
<proteinExistence type="predicted"/>
<name>A0AAD6S8Q2_9AGAR</name>
<dbReference type="AlphaFoldDB" id="A0AAD6S8Q2"/>
<evidence type="ECO:0000256" key="1">
    <source>
        <dbReference type="SAM" id="MobiDB-lite"/>
    </source>
</evidence>
<evidence type="ECO:0000256" key="2">
    <source>
        <dbReference type="SAM" id="Phobius"/>
    </source>
</evidence>
<reference evidence="3" key="1">
    <citation type="submission" date="2023-03" db="EMBL/GenBank/DDBJ databases">
        <title>Massive genome expansion in bonnet fungi (Mycena s.s.) driven by repeated elements and novel gene families across ecological guilds.</title>
        <authorList>
            <consortium name="Lawrence Berkeley National Laboratory"/>
            <person name="Harder C.B."/>
            <person name="Miyauchi S."/>
            <person name="Viragh M."/>
            <person name="Kuo A."/>
            <person name="Thoen E."/>
            <person name="Andreopoulos B."/>
            <person name="Lu D."/>
            <person name="Skrede I."/>
            <person name="Drula E."/>
            <person name="Henrissat B."/>
            <person name="Morin E."/>
            <person name="Kohler A."/>
            <person name="Barry K."/>
            <person name="LaButti K."/>
            <person name="Morin E."/>
            <person name="Salamov A."/>
            <person name="Lipzen A."/>
            <person name="Mereny Z."/>
            <person name="Hegedus B."/>
            <person name="Baldrian P."/>
            <person name="Stursova M."/>
            <person name="Weitz H."/>
            <person name="Taylor A."/>
            <person name="Grigoriev I.V."/>
            <person name="Nagy L.G."/>
            <person name="Martin F."/>
            <person name="Kauserud H."/>
        </authorList>
    </citation>
    <scope>NUCLEOTIDE SEQUENCE</scope>
    <source>
        <strain evidence="3">CBHHK200</strain>
    </source>
</reference>
<keyword evidence="2" id="KW-0472">Membrane</keyword>
<gene>
    <name evidence="3" type="ORF">C8F04DRAFT_1193989</name>
</gene>
<organism evidence="3 4">
    <name type="scientific">Mycena alexandri</name>
    <dbReference type="NCBI Taxonomy" id="1745969"/>
    <lineage>
        <taxon>Eukaryota</taxon>
        <taxon>Fungi</taxon>
        <taxon>Dikarya</taxon>
        <taxon>Basidiomycota</taxon>
        <taxon>Agaricomycotina</taxon>
        <taxon>Agaricomycetes</taxon>
        <taxon>Agaricomycetidae</taxon>
        <taxon>Agaricales</taxon>
        <taxon>Marasmiineae</taxon>
        <taxon>Mycenaceae</taxon>
        <taxon>Mycena</taxon>
    </lineage>
</organism>
<evidence type="ECO:0000313" key="4">
    <source>
        <dbReference type="Proteomes" id="UP001218188"/>
    </source>
</evidence>
<keyword evidence="2" id="KW-0812">Transmembrane</keyword>
<feature type="region of interest" description="Disordered" evidence="1">
    <location>
        <begin position="48"/>
        <end position="114"/>
    </location>
</feature>
<keyword evidence="4" id="KW-1185">Reference proteome</keyword>
<dbReference type="Proteomes" id="UP001218188">
    <property type="component" value="Unassembled WGS sequence"/>
</dbReference>